<feature type="transmembrane region" description="Helical" evidence="1">
    <location>
        <begin position="23"/>
        <end position="49"/>
    </location>
</feature>
<accession>A0A067SEH5</accession>
<dbReference type="HOGENOM" id="CLU_054795_0_0_1"/>
<dbReference type="EMBL" id="KL142403">
    <property type="protein sequence ID" value="KDR69306.1"/>
    <property type="molecule type" value="Genomic_DNA"/>
</dbReference>
<evidence type="ECO:0000313" key="2">
    <source>
        <dbReference type="EMBL" id="KDR69306.1"/>
    </source>
</evidence>
<feature type="transmembrane region" description="Helical" evidence="1">
    <location>
        <begin position="222"/>
        <end position="245"/>
    </location>
</feature>
<keyword evidence="3" id="KW-1185">Reference proteome</keyword>
<dbReference type="AlphaFoldDB" id="A0A067SEH5"/>
<feature type="transmembrane region" description="Helical" evidence="1">
    <location>
        <begin position="143"/>
        <end position="162"/>
    </location>
</feature>
<reference evidence="3" key="1">
    <citation type="journal article" date="2014" name="Proc. Natl. Acad. Sci. U.S.A.">
        <title>Extensive sampling of basidiomycete genomes demonstrates inadequacy of the white-rot/brown-rot paradigm for wood decay fungi.</title>
        <authorList>
            <person name="Riley R."/>
            <person name="Salamov A.A."/>
            <person name="Brown D.W."/>
            <person name="Nagy L.G."/>
            <person name="Floudas D."/>
            <person name="Held B.W."/>
            <person name="Levasseur A."/>
            <person name="Lombard V."/>
            <person name="Morin E."/>
            <person name="Otillar R."/>
            <person name="Lindquist E.A."/>
            <person name="Sun H."/>
            <person name="LaButti K.M."/>
            <person name="Schmutz J."/>
            <person name="Jabbour D."/>
            <person name="Luo H."/>
            <person name="Baker S.E."/>
            <person name="Pisabarro A.G."/>
            <person name="Walton J.D."/>
            <person name="Blanchette R.A."/>
            <person name="Henrissat B."/>
            <person name="Martin F."/>
            <person name="Cullen D."/>
            <person name="Hibbett D.S."/>
            <person name="Grigoriev I.V."/>
        </authorList>
    </citation>
    <scope>NUCLEOTIDE SEQUENCE [LARGE SCALE GENOMIC DNA]</scope>
    <source>
        <strain evidence="3">CBS 339.88</strain>
    </source>
</reference>
<dbReference type="Proteomes" id="UP000027222">
    <property type="component" value="Unassembled WGS sequence"/>
</dbReference>
<evidence type="ECO:0000256" key="1">
    <source>
        <dbReference type="SAM" id="Phobius"/>
    </source>
</evidence>
<sequence length="316" mass="35340">MSQISGESLAIDISKDTSDLNSAILWVFFAGIYTMFYANTLYAYGAYLLGYSSFMKLMDLIVTKGKAQRLLVVTTITAIYIISMLQVGIVWWITIWQFAEHGGDDPIWWRALQDFNGLTIYILSDILLIWRCFYLFNGSVRVMALPFVLLVAEICLMTSVVAYRALTHESATKEDVLRENGLFLAMYITSLFASVLATSLISYRIYSTSKRNDNSVGRFKPILRIITESSLFSSLSLLVSIIDCIVDDATFNGSVNVSVYAFDDYIFALGVLISALAPTIMVARVAQLTPDKTRPIVTSPMSVHQYKGHSTSYNDP</sequence>
<proteinExistence type="predicted"/>
<protein>
    <recommendedName>
        <fullName evidence="4">THH1/TOM1/TOM3 domain-containing protein</fullName>
    </recommendedName>
</protein>
<feature type="transmembrane region" description="Helical" evidence="1">
    <location>
        <begin position="265"/>
        <end position="286"/>
    </location>
</feature>
<evidence type="ECO:0008006" key="4">
    <source>
        <dbReference type="Google" id="ProtNLM"/>
    </source>
</evidence>
<organism evidence="2 3">
    <name type="scientific">Galerina marginata (strain CBS 339.88)</name>
    <dbReference type="NCBI Taxonomy" id="685588"/>
    <lineage>
        <taxon>Eukaryota</taxon>
        <taxon>Fungi</taxon>
        <taxon>Dikarya</taxon>
        <taxon>Basidiomycota</taxon>
        <taxon>Agaricomycotina</taxon>
        <taxon>Agaricomycetes</taxon>
        <taxon>Agaricomycetidae</taxon>
        <taxon>Agaricales</taxon>
        <taxon>Agaricineae</taxon>
        <taxon>Strophariaceae</taxon>
        <taxon>Galerina</taxon>
    </lineage>
</organism>
<gene>
    <name evidence="2" type="ORF">GALMADRAFT_160582</name>
</gene>
<feature type="transmembrane region" description="Helical" evidence="1">
    <location>
        <begin position="70"/>
        <end position="98"/>
    </location>
</feature>
<keyword evidence="1" id="KW-0472">Membrane</keyword>
<feature type="transmembrane region" description="Helical" evidence="1">
    <location>
        <begin position="118"/>
        <end position="136"/>
    </location>
</feature>
<feature type="transmembrane region" description="Helical" evidence="1">
    <location>
        <begin position="182"/>
        <end position="201"/>
    </location>
</feature>
<name>A0A067SEH5_GALM3</name>
<evidence type="ECO:0000313" key="3">
    <source>
        <dbReference type="Proteomes" id="UP000027222"/>
    </source>
</evidence>
<keyword evidence="1" id="KW-1133">Transmembrane helix</keyword>
<dbReference type="OrthoDB" id="2751465at2759"/>
<keyword evidence="1" id="KW-0812">Transmembrane</keyword>